<evidence type="ECO:0000256" key="1">
    <source>
        <dbReference type="ARBA" id="ARBA00022475"/>
    </source>
</evidence>
<evidence type="ECO:0000256" key="5">
    <source>
        <dbReference type="ARBA" id="ARBA00023306"/>
    </source>
</evidence>
<feature type="domain" description="Cell division protein FtsQ/DivIB C-terminal" evidence="8">
    <location>
        <begin position="191"/>
        <end position="305"/>
    </location>
</feature>
<evidence type="ECO:0000313" key="10">
    <source>
        <dbReference type="EMBL" id="MBJ7638023.1"/>
    </source>
</evidence>
<feature type="region of interest" description="Disordered" evidence="7">
    <location>
        <begin position="28"/>
        <end position="81"/>
    </location>
</feature>
<dbReference type="GO" id="GO:0005886">
    <property type="term" value="C:plasma membrane"/>
    <property type="evidence" value="ECO:0007669"/>
    <property type="project" value="UniProtKB-SubCell"/>
</dbReference>
<comment type="subcellular location">
    <subcellularLocation>
        <location evidence="6">Cell membrane</location>
        <topology evidence="6">Single-pass type II membrane protein</topology>
    </subcellularLocation>
    <text evidence="6">Localizes to the division septum.</text>
</comment>
<comment type="similarity">
    <text evidence="6">Belongs to the FtsQ/DivIB family. DivIB subfamily.</text>
</comment>
<evidence type="ECO:0000256" key="3">
    <source>
        <dbReference type="ARBA" id="ARBA00022692"/>
    </source>
</evidence>
<keyword evidence="11" id="KW-1185">Reference proteome</keyword>
<dbReference type="HAMAP" id="MF_00912">
    <property type="entry name" value="DivIB"/>
    <property type="match status" value="1"/>
</dbReference>
<keyword evidence="2 6" id="KW-0132">Cell division</keyword>
<dbReference type="RefSeq" id="WP_135387806.1">
    <property type="nucleotide sequence ID" value="NZ_ALXH01000032.1"/>
</dbReference>
<keyword evidence="1 6" id="KW-1003">Cell membrane</keyword>
<keyword evidence="6" id="KW-0472">Membrane</keyword>
<name>A0A4Z0RNG6_WEICO</name>
<dbReference type="PANTHER" id="PTHR37820:SF1">
    <property type="entry name" value="CELL DIVISION PROTEIN FTSQ"/>
    <property type="match status" value="1"/>
</dbReference>
<keyword evidence="4 6" id="KW-1133">Transmembrane helix</keyword>
<dbReference type="GO" id="GO:0032153">
    <property type="term" value="C:cell division site"/>
    <property type="evidence" value="ECO:0007669"/>
    <property type="project" value="UniProtKB-UniRule"/>
</dbReference>
<evidence type="ECO:0000313" key="11">
    <source>
        <dbReference type="Proteomes" id="UP000728106"/>
    </source>
</evidence>
<feature type="compositionally biased region" description="Acidic residues" evidence="7">
    <location>
        <begin position="58"/>
        <end position="77"/>
    </location>
</feature>
<dbReference type="Proteomes" id="UP000728106">
    <property type="component" value="Unassembled WGS sequence"/>
</dbReference>
<gene>
    <name evidence="6" type="primary">divIB</name>
    <name evidence="10" type="ORF">HAU20_01120</name>
    <name evidence="9" type="ORF">HAU43_00355</name>
</gene>
<organism evidence="10 11">
    <name type="scientific">Weissella confusa</name>
    <name type="common">Lactobacillus confusus</name>
    <dbReference type="NCBI Taxonomy" id="1583"/>
    <lineage>
        <taxon>Bacteria</taxon>
        <taxon>Bacillati</taxon>
        <taxon>Bacillota</taxon>
        <taxon>Bacilli</taxon>
        <taxon>Lactobacillales</taxon>
        <taxon>Lactobacillaceae</taxon>
        <taxon>Weissella</taxon>
    </lineage>
</organism>
<evidence type="ECO:0000256" key="6">
    <source>
        <dbReference type="HAMAP-Rule" id="MF_00912"/>
    </source>
</evidence>
<reference evidence="10 11" key="2">
    <citation type="journal article" date="2021" name="Int. J. Food Microbiol.">
        <title>Safety demonstration of a microbial species for use in the food chain: Weissella confusa.</title>
        <authorList>
            <person name="Bourdichon F."/>
            <person name="Patrone V."/>
            <person name="Fontana A."/>
            <person name="Milani G."/>
            <person name="Morelli L."/>
        </authorList>
    </citation>
    <scope>NUCLEOTIDE SEQUENCE [LARGE SCALE GENOMIC DNA]</scope>
    <source>
        <strain evidence="9">CCUG 30943</strain>
        <strain evidence="10 11">CCUG 43002</strain>
    </source>
</reference>
<feature type="compositionally biased region" description="Basic and acidic residues" evidence="7">
    <location>
        <begin position="46"/>
        <end position="57"/>
    </location>
</feature>
<accession>A0A4Z0RNG6</accession>
<dbReference type="GeneID" id="57978489"/>
<dbReference type="EMBL" id="JAAOCX010000001">
    <property type="protein sequence ID" value="MBJ7631566.1"/>
    <property type="molecule type" value="Genomic_DNA"/>
</dbReference>
<keyword evidence="3 6" id="KW-0812">Transmembrane</keyword>
<keyword evidence="5 6" id="KW-0131">Cell cycle</keyword>
<dbReference type="GO" id="GO:0043093">
    <property type="term" value="P:FtsZ-dependent cytokinesis"/>
    <property type="evidence" value="ECO:0007669"/>
    <property type="project" value="UniProtKB-UniRule"/>
</dbReference>
<feature type="transmembrane region" description="Helical" evidence="6">
    <location>
        <begin position="92"/>
        <end position="111"/>
    </location>
</feature>
<dbReference type="Pfam" id="PF03799">
    <property type="entry name" value="FtsQ_DivIB_C"/>
    <property type="match status" value="1"/>
</dbReference>
<evidence type="ECO:0000256" key="4">
    <source>
        <dbReference type="ARBA" id="ARBA00022989"/>
    </source>
</evidence>
<dbReference type="EMBL" id="JAAOCP010000001">
    <property type="protein sequence ID" value="MBJ7638023.1"/>
    <property type="molecule type" value="Genomic_DNA"/>
</dbReference>
<sequence length="315" mass="35185">MAKENESKPKGTKSSDIQAHLDALLSEDDWSSLPTRQSKEKKARRELKLTRRLRETFAEEPETSDEEEIEVEPEQEQEPVNAEPLLFPYERAAILSALGLTVLAGILIYLMSPLSQVMHYKVVGSESLSADTVLDAAQLKVGQPLLTTMHQADYFSHTAEERNPQIAGLKFELRADNTIEVKVNEIVKVGYVKSNDHYYPILANGKMLKDGEVNQPIGGLPLYDNFKSDSDLKPVLAQFGKLPLALRRSVSEIVWSPTDQNKQRLELFMNDGNEVLISADELASKLKYYPAMAATLDDKKGIADLQVGAYFTPYG</sequence>
<proteinExistence type="inferred from homology"/>
<dbReference type="InterPro" id="IPR050487">
    <property type="entry name" value="FtsQ_DivIB"/>
</dbReference>
<dbReference type="Gene3D" id="3.40.50.10960">
    <property type="match status" value="1"/>
</dbReference>
<dbReference type="PANTHER" id="PTHR37820">
    <property type="entry name" value="CELL DIVISION PROTEIN DIVIB"/>
    <property type="match status" value="1"/>
</dbReference>
<comment type="function">
    <text evidence="6">Cell division protein that may be involved in stabilizing or promoting the assembly of the division complex.</text>
</comment>
<reference evidence="10" key="1">
    <citation type="submission" date="2020-02" db="EMBL/GenBank/DDBJ databases">
        <authorList>
            <person name="Fontana A."/>
            <person name="Patrone V."/>
            <person name="Morelli L."/>
        </authorList>
    </citation>
    <scope>NUCLEOTIDE SEQUENCE</scope>
    <source>
        <strain evidence="9">CCUG 30943</strain>
        <strain evidence="10">CCUG 43002</strain>
    </source>
</reference>
<evidence type="ECO:0000256" key="7">
    <source>
        <dbReference type="SAM" id="MobiDB-lite"/>
    </source>
</evidence>
<dbReference type="Proteomes" id="UP000808038">
    <property type="component" value="Unassembled WGS sequence"/>
</dbReference>
<dbReference type="AlphaFoldDB" id="A0A4Z0RNG6"/>
<evidence type="ECO:0000256" key="2">
    <source>
        <dbReference type="ARBA" id="ARBA00022618"/>
    </source>
</evidence>
<protein>
    <recommendedName>
        <fullName evidence="6">Cell division protein DivIB</fullName>
    </recommendedName>
</protein>
<dbReference type="InterPro" id="IPR005548">
    <property type="entry name" value="Cell_div_FtsQ/DivIB_C"/>
</dbReference>
<evidence type="ECO:0000313" key="9">
    <source>
        <dbReference type="EMBL" id="MBJ7631566.1"/>
    </source>
</evidence>
<dbReference type="InterPro" id="IPR026580">
    <property type="entry name" value="DivIB"/>
</dbReference>
<evidence type="ECO:0000259" key="8">
    <source>
        <dbReference type="Pfam" id="PF03799"/>
    </source>
</evidence>
<comment type="caution">
    <text evidence="10">The sequence shown here is derived from an EMBL/GenBank/DDBJ whole genome shotgun (WGS) entry which is preliminary data.</text>
</comment>